<reference evidence="2 3" key="1">
    <citation type="journal article" date="2015" name="Genome Biol. Evol.">
        <title>Characterization of Three Mycobacterium spp. with Potential Use in Bioremediation by Genome Sequencing and Comparative Genomics.</title>
        <authorList>
            <person name="Das S."/>
            <person name="Pettersson B.M."/>
            <person name="Behra P.R."/>
            <person name="Ramesh M."/>
            <person name="Dasgupta S."/>
            <person name="Bhattacharya A."/>
            <person name="Kirsebom L.A."/>
        </authorList>
    </citation>
    <scope>NUCLEOTIDE SEQUENCE [LARGE SCALE GENOMIC DNA]</scope>
    <source>
        <strain evidence="2 3">DSM 44075</strain>
    </source>
</reference>
<evidence type="ECO:0000313" key="2">
    <source>
        <dbReference type="EMBL" id="KMO75872.1"/>
    </source>
</evidence>
<dbReference type="Proteomes" id="UP000036313">
    <property type="component" value="Unassembled WGS sequence"/>
</dbReference>
<feature type="region of interest" description="Disordered" evidence="1">
    <location>
        <begin position="191"/>
        <end position="211"/>
    </location>
</feature>
<evidence type="ECO:0000313" key="3">
    <source>
        <dbReference type="Proteomes" id="UP000036313"/>
    </source>
</evidence>
<accession>A0A0J6W2F2</accession>
<organism evidence="2 3">
    <name type="scientific">Mycolicibacterium obuense</name>
    <dbReference type="NCBI Taxonomy" id="1807"/>
    <lineage>
        <taxon>Bacteria</taxon>
        <taxon>Bacillati</taxon>
        <taxon>Actinomycetota</taxon>
        <taxon>Actinomycetes</taxon>
        <taxon>Mycobacteriales</taxon>
        <taxon>Mycobacteriaceae</taxon>
        <taxon>Mycolicibacterium</taxon>
    </lineage>
</organism>
<feature type="compositionally biased region" description="Basic and acidic residues" evidence="1">
    <location>
        <begin position="311"/>
        <end position="327"/>
    </location>
</feature>
<name>A0A0J6W2F2_9MYCO</name>
<dbReference type="AlphaFoldDB" id="A0A0J6W2F2"/>
<proteinExistence type="predicted"/>
<dbReference type="EMBL" id="JYNU01000014">
    <property type="protein sequence ID" value="KMO75872.1"/>
    <property type="molecule type" value="Genomic_DNA"/>
</dbReference>
<dbReference type="PATRIC" id="fig|1807.14.peg.2422"/>
<feature type="region of interest" description="Disordered" evidence="1">
    <location>
        <begin position="308"/>
        <end position="330"/>
    </location>
</feature>
<evidence type="ECO:0000256" key="1">
    <source>
        <dbReference type="SAM" id="MobiDB-lite"/>
    </source>
</evidence>
<protein>
    <submittedName>
        <fullName evidence="2">Uncharacterized protein</fullName>
    </submittedName>
</protein>
<sequence length="600" mass="66171">MSKLFRGGALSDTALLAREAIQNSSDAHERFKKDHPDVPFRVVFRFVHLFGEEKSAAVEALDLRGMQERRSKYATDPLQPGSALDSLDDPRAPLQLLYVEDYGTHGLYGDPVTGKKSHLFMAMYYIGASTKGADEGGLYGFGKSALQRASRTRAVIAHTTFEQHGSDTARSRLLGFAWWPDLQEQDTLFDGRGSFSDHHASGPGQQSMPTPFVNENADQLAAKLGFLPRDADNPSDTGTSFLVIDPAITPSDLLNEVENWWWPALEEHNLDVEIILPETGEVQVPKPASNTFVSQFLRAYRLATGVDEAGDPNKERLPSKDWRDRSKSGTGGRDLGTFALVVPDLEISADSEDADSTTLVALMRGPRMVVNYADYGKRRVPLRGVFVASDKVNSLLRETEPSTHDRWTTNASADVPKEATEVAAALQKKIRYAVTKMAKDIAPPVPKTNKALTHFSRLMKGFLGDKRGKPNSPATGGERIELTFPQGRPSPEVLNESDVRVKTRFSARVADQAEKEACPVAVTCQLFIFEDEAQSQSRWPVTVKPVTRGHGLNPEEDGSWTGVLTKGKKITFEVESDPYPNLWTVSLQPSVTRTGDWSDQ</sequence>
<comment type="caution">
    <text evidence="2">The sequence shown here is derived from an EMBL/GenBank/DDBJ whole genome shotgun (WGS) entry which is preliminary data.</text>
</comment>
<gene>
    <name evidence="2" type="ORF">MOBUDSM44075_02401</name>
</gene>
<dbReference type="RefSeq" id="WP_131722007.1">
    <property type="nucleotide sequence ID" value="NZ_JYNU01000014.1"/>
</dbReference>